<evidence type="ECO:0000256" key="1">
    <source>
        <dbReference type="SAM" id="MobiDB-lite"/>
    </source>
</evidence>
<feature type="compositionally biased region" description="Basic and acidic residues" evidence="1">
    <location>
        <begin position="468"/>
        <end position="490"/>
    </location>
</feature>
<dbReference type="AlphaFoldDB" id="A0AAW1L9I7"/>
<accession>A0AAW1L9I7</accession>
<feature type="compositionally biased region" description="Basic and acidic residues" evidence="1">
    <location>
        <begin position="438"/>
        <end position="459"/>
    </location>
</feature>
<feature type="region of interest" description="Disordered" evidence="1">
    <location>
        <begin position="103"/>
        <end position="171"/>
    </location>
</feature>
<reference evidence="2 3" key="1">
    <citation type="journal article" date="2024" name="BMC Genomics">
        <title>De novo assembly and annotation of Popillia japonica's genome with initial clues to its potential as an invasive pest.</title>
        <authorList>
            <person name="Cucini C."/>
            <person name="Boschi S."/>
            <person name="Funari R."/>
            <person name="Cardaioli E."/>
            <person name="Iannotti N."/>
            <person name="Marturano G."/>
            <person name="Paoli F."/>
            <person name="Bruttini M."/>
            <person name="Carapelli A."/>
            <person name="Frati F."/>
            <person name="Nardi F."/>
        </authorList>
    </citation>
    <scope>NUCLEOTIDE SEQUENCE [LARGE SCALE GENOMIC DNA]</scope>
    <source>
        <strain evidence="2">DMR45628</strain>
    </source>
</reference>
<proteinExistence type="predicted"/>
<feature type="compositionally biased region" description="Basic and acidic residues" evidence="1">
    <location>
        <begin position="1061"/>
        <end position="1072"/>
    </location>
</feature>
<dbReference type="Proteomes" id="UP001458880">
    <property type="component" value="Unassembled WGS sequence"/>
</dbReference>
<feature type="region of interest" description="Disordered" evidence="1">
    <location>
        <begin position="854"/>
        <end position="876"/>
    </location>
</feature>
<feature type="compositionally biased region" description="Basic and acidic residues" evidence="1">
    <location>
        <begin position="854"/>
        <end position="865"/>
    </location>
</feature>
<evidence type="ECO:0000313" key="2">
    <source>
        <dbReference type="EMBL" id="KAK9730150.1"/>
    </source>
</evidence>
<sequence length="1231" mass="137430">MASTEIKPVKLNSDKLEALPKYRKISKSVSLIEAKSKSFPNLSTTPDKTKLKSNKTSSGSNLAIKGVKLDAKKQDDLNLKKTLSKLSQFGTTIEEIKIEADPRQQIRKTQADPRQQIRKTHSEREIKKVRNSENKNTNSSQKMKSARKILDRRKTEESFSRRKSNLESEDGLASKLKTRRLSMDVELVSFDKCKSNNFAKLVKMKRPEEVNRNKRKHENKIIKAECVLNKKSEGKRAKISADHDVIRIKPDKIDKIELEGADLKPSIPEEADVKPSISEETNVRKPSIPEETNAKPSKPEKADAKPSIPEETDVEKPSVPEEAGAKPSIPEKADVKPSIPEETDVEKPSVPEEAGAKLSIPEKADVKPSIAEETDVEKPSVPEEAGAKPSIPEKADVKPSIAEETDVEKPSVPEEAGAKPSIPEKADVKPSIAEETDVEKPSIPEEADAKSSIPEKADVKPSIAEQTDIEKLSIPEEADAKPGIPEKADTKPSIPEETDVEKPSILADVELSVPDEVIAEVSEILNEILLKIEDLTHPSEIVAEFSPNKDEILEEVQAEATSEENVTKIKTEELQPKISHEIQEEIKPEPILIKTLKELATACLNAEPPDVILLEKASDQEDENLPKLAESEDEAVPTPTTTGIEIKEDKSVDLEKVEQITNLPEHLESPLPLPQSPIVEEKLEESKEDVQELSPPHNIIKSYTRKPIIEKRHNDVKQSLQKEVPFHYVPKKKRVTFNAKEIILNATEFEKSNNTELNIASPKILNFDQSPPDLGGAIFHDEDKLKRKSLEEPPSIIPPIKKQKIEALPTIEIKLKRKSLEEPPSIIPPIKKQKIEALPTIEIEKLKLSVRNKLERNQTEQKTKEQTLSSPTKRRDRKNIDEVINILRSNLEEKIEITIVQVIDEEKPNETAKIAENDQKTRLFQPWQDPELDQAKLQTEIVEVSQEDTQQEPISAIPENVQEIEPKTTEAIAVGQDTTKIEPKTTEAIAVGQDTTSQEVVPPEKDVKTIEAEADVTIEPELTKPEVISPENDDEIPTIPTPEDKTTVEDRNDEIPTIPTPEDKTTVEDRNVTENIFSTSTPLRLIQREYSFSSEEDAEPKNDEAELIVEDNLIETVPDDDPIDDKTMPNLSPIADQPNEEDSIKLTTDSQLTPPPILQKELPTPIGTNFATSALLDGADDAMTSVLEDIPTAQEKTFNFAAEDSLFDDNSKTSDMKIPYSMTILKLPICY</sequence>
<feature type="region of interest" description="Disordered" evidence="1">
    <location>
        <begin position="618"/>
        <end position="649"/>
    </location>
</feature>
<keyword evidence="3" id="KW-1185">Reference proteome</keyword>
<feature type="compositionally biased region" description="Basic and acidic residues" evidence="1">
    <location>
        <begin position="1002"/>
        <end position="1011"/>
    </location>
</feature>
<feature type="compositionally biased region" description="Basic and acidic residues" evidence="1">
    <location>
        <begin position="1042"/>
        <end position="1054"/>
    </location>
</feature>
<organism evidence="2 3">
    <name type="scientific">Popillia japonica</name>
    <name type="common">Japanese beetle</name>
    <dbReference type="NCBI Taxonomy" id="7064"/>
    <lineage>
        <taxon>Eukaryota</taxon>
        <taxon>Metazoa</taxon>
        <taxon>Ecdysozoa</taxon>
        <taxon>Arthropoda</taxon>
        <taxon>Hexapoda</taxon>
        <taxon>Insecta</taxon>
        <taxon>Pterygota</taxon>
        <taxon>Neoptera</taxon>
        <taxon>Endopterygota</taxon>
        <taxon>Coleoptera</taxon>
        <taxon>Polyphaga</taxon>
        <taxon>Scarabaeiformia</taxon>
        <taxon>Scarabaeidae</taxon>
        <taxon>Rutelinae</taxon>
        <taxon>Popillia</taxon>
    </lineage>
</organism>
<name>A0AAW1L9I7_POPJA</name>
<protein>
    <recommendedName>
        <fullName evidence="4">Zonadhesin</fullName>
    </recommendedName>
</protein>
<comment type="caution">
    <text evidence="2">The sequence shown here is derived from an EMBL/GenBank/DDBJ whole genome shotgun (WGS) entry which is preliminary data.</text>
</comment>
<feature type="compositionally biased region" description="Polar residues" evidence="1">
    <location>
        <begin position="134"/>
        <end position="143"/>
    </location>
</feature>
<feature type="region of interest" description="Disordered" evidence="1">
    <location>
        <begin position="257"/>
        <end position="505"/>
    </location>
</feature>
<feature type="compositionally biased region" description="Basic and acidic residues" evidence="1">
    <location>
        <begin position="148"/>
        <end position="166"/>
    </location>
</feature>
<feature type="compositionally biased region" description="Basic and acidic residues" evidence="1">
    <location>
        <begin position="120"/>
        <end position="133"/>
    </location>
</feature>
<evidence type="ECO:0000313" key="3">
    <source>
        <dbReference type="Proteomes" id="UP001458880"/>
    </source>
</evidence>
<feature type="region of interest" description="Disordered" evidence="1">
    <location>
        <begin position="36"/>
        <end position="60"/>
    </location>
</feature>
<gene>
    <name evidence="2" type="ORF">QE152_g15494</name>
</gene>
<evidence type="ECO:0008006" key="4">
    <source>
        <dbReference type="Google" id="ProtNLM"/>
    </source>
</evidence>
<dbReference type="EMBL" id="JASPKY010000152">
    <property type="protein sequence ID" value="KAK9730150.1"/>
    <property type="molecule type" value="Genomic_DNA"/>
</dbReference>
<feature type="region of interest" description="Disordered" evidence="1">
    <location>
        <begin position="975"/>
        <end position="1075"/>
    </location>
</feature>